<dbReference type="EMBL" id="LT629710">
    <property type="protein sequence ID" value="SDO56965.1"/>
    <property type="molecule type" value="Genomic_DNA"/>
</dbReference>
<gene>
    <name evidence="1" type="ORF">SAMN04515671_1362</name>
</gene>
<name>A0A1H0KM60_9ACTN</name>
<reference evidence="1 2" key="1">
    <citation type="submission" date="2016-10" db="EMBL/GenBank/DDBJ databases">
        <authorList>
            <person name="de Groot N.N."/>
        </authorList>
    </citation>
    <scope>NUCLEOTIDE SEQUENCE [LARGE SCALE GENOMIC DNA]</scope>
    <source>
        <strain evidence="2">P4-7,KCTC 19426,CECT 7604</strain>
    </source>
</reference>
<accession>A0A1H0KM60</accession>
<dbReference type="AlphaFoldDB" id="A0A1H0KM60"/>
<protein>
    <submittedName>
        <fullName evidence="1">Uncharacterized protein</fullName>
    </submittedName>
</protein>
<keyword evidence="2" id="KW-1185">Reference proteome</keyword>
<sequence length="64" mass="7551">MSGRKHRLRDSPHHFDTTDKVLRVEKKEKIKERLGFSPDLLDSVVMGLYVALRREKVTFRVRTA</sequence>
<proteinExistence type="predicted"/>
<dbReference type="Proteomes" id="UP000198741">
    <property type="component" value="Chromosome I"/>
</dbReference>
<dbReference type="STRING" id="1090615.SAMN04515671_1362"/>
<organism evidence="1 2">
    <name type="scientific">Nakamurella panacisegetis</name>
    <dbReference type="NCBI Taxonomy" id="1090615"/>
    <lineage>
        <taxon>Bacteria</taxon>
        <taxon>Bacillati</taxon>
        <taxon>Actinomycetota</taxon>
        <taxon>Actinomycetes</taxon>
        <taxon>Nakamurellales</taxon>
        <taxon>Nakamurellaceae</taxon>
        <taxon>Nakamurella</taxon>
    </lineage>
</organism>
<evidence type="ECO:0000313" key="1">
    <source>
        <dbReference type="EMBL" id="SDO56965.1"/>
    </source>
</evidence>
<evidence type="ECO:0000313" key="2">
    <source>
        <dbReference type="Proteomes" id="UP000198741"/>
    </source>
</evidence>
<dbReference type="Gene3D" id="3.30.420.240">
    <property type="match status" value="1"/>
</dbReference>